<evidence type="ECO:0000313" key="2">
    <source>
        <dbReference type="EMBL" id="RMB08650.1"/>
    </source>
</evidence>
<feature type="compositionally biased region" description="Polar residues" evidence="1">
    <location>
        <begin position="1"/>
        <end position="15"/>
    </location>
</feature>
<dbReference type="Proteomes" id="UP000271227">
    <property type="component" value="Unassembled WGS sequence"/>
</dbReference>
<name>A0A3M0CJR0_9PROT</name>
<dbReference type="RefSeq" id="WP_121937995.1">
    <property type="nucleotide sequence ID" value="NZ_REFR01000010.1"/>
</dbReference>
<reference evidence="2 3" key="1">
    <citation type="submission" date="2018-10" db="EMBL/GenBank/DDBJ databases">
        <title>Genomic Encyclopedia of Archaeal and Bacterial Type Strains, Phase II (KMG-II): from individual species to whole genera.</title>
        <authorList>
            <person name="Goeker M."/>
        </authorList>
    </citation>
    <scope>NUCLEOTIDE SEQUENCE [LARGE SCALE GENOMIC DNA]</scope>
    <source>
        <strain evidence="2 3">DSM 25217</strain>
    </source>
</reference>
<feature type="region of interest" description="Disordered" evidence="1">
    <location>
        <begin position="1"/>
        <end position="61"/>
    </location>
</feature>
<organism evidence="2 3">
    <name type="scientific">Eilatimonas milleporae</name>
    <dbReference type="NCBI Taxonomy" id="911205"/>
    <lineage>
        <taxon>Bacteria</taxon>
        <taxon>Pseudomonadati</taxon>
        <taxon>Pseudomonadota</taxon>
        <taxon>Alphaproteobacteria</taxon>
        <taxon>Kordiimonadales</taxon>
        <taxon>Kordiimonadaceae</taxon>
        <taxon>Eilatimonas</taxon>
    </lineage>
</organism>
<keyword evidence="3" id="KW-1185">Reference proteome</keyword>
<protein>
    <submittedName>
        <fullName evidence="2">Uncharacterized protein</fullName>
    </submittedName>
</protein>
<accession>A0A3M0CJR0</accession>
<dbReference type="EMBL" id="REFR01000010">
    <property type="protein sequence ID" value="RMB08650.1"/>
    <property type="molecule type" value="Genomic_DNA"/>
</dbReference>
<proteinExistence type="predicted"/>
<dbReference type="InParanoid" id="A0A3M0CJR0"/>
<sequence length="61" mass="6232">MDIQTTAATNSTDVALSSGRAGSPESVEAERREAADSVVERSEPEASATAPGVGEQVDIRA</sequence>
<feature type="compositionally biased region" description="Basic and acidic residues" evidence="1">
    <location>
        <begin position="28"/>
        <end position="44"/>
    </location>
</feature>
<dbReference type="AlphaFoldDB" id="A0A3M0CJR0"/>
<gene>
    <name evidence="2" type="ORF">BXY39_1285</name>
</gene>
<evidence type="ECO:0000256" key="1">
    <source>
        <dbReference type="SAM" id="MobiDB-lite"/>
    </source>
</evidence>
<comment type="caution">
    <text evidence="2">The sequence shown here is derived from an EMBL/GenBank/DDBJ whole genome shotgun (WGS) entry which is preliminary data.</text>
</comment>
<evidence type="ECO:0000313" key="3">
    <source>
        <dbReference type="Proteomes" id="UP000271227"/>
    </source>
</evidence>